<reference evidence="1 2" key="1">
    <citation type="submission" date="2016-10" db="EMBL/GenBank/DDBJ databases">
        <authorList>
            <person name="de Groot N.N."/>
        </authorList>
    </citation>
    <scope>NUCLEOTIDE SEQUENCE [LARGE SCALE GENOMIC DNA]</scope>
    <source>
        <strain evidence="1 2">DSM 26130</strain>
    </source>
</reference>
<dbReference type="RefSeq" id="WP_093822900.1">
    <property type="nucleotide sequence ID" value="NZ_FOLQ01000001.1"/>
</dbReference>
<sequence>MKQLLIDGEFDQFFEDVKSIFASLSYNIKVTEAYFHTSVHVLLKTLGFAIISEDETNIGRIDSLIELDTKIIIMEFKTTNSNIALNQIKGQKYFEKYLIKRKEIFLIGIGCNLVQRNISDWKVEQYC</sequence>
<proteinExistence type="predicted"/>
<evidence type="ECO:0000313" key="2">
    <source>
        <dbReference type="Proteomes" id="UP000198598"/>
    </source>
</evidence>
<evidence type="ECO:0000313" key="1">
    <source>
        <dbReference type="EMBL" id="SFC14939.1"/>
    </source>
</evidence>
<dbReference type="STRING" id="662367.SAMN05216167_101553"/>
<dbReference type="InterPro" id="IPR012547">
    <property type="entry name" value="PDDEXK_9"/>
</dbReference>
<dbReference type="Pfam" id="PF08011">
    <property type="entry name" value="PDDEXK_9"/>
    <property type="match status" value="1"/>
</dbReference>
<protein>
    <submittedName>
        <fullName evidence="1">PD-(D/E)XK nuclease superfamily protein</fullName>
    </submittedName>
</protein>
<dbReference type="Proteomes" id="UP000198598">
    <property type="component" value="Unassembled WGS sequence"/>
</dbReference>
<organism evidence="1 2">
    <name type="scientific">Spirosoma endophyticum</name>
    <dbReference type="NCBI Taxonomy" id="662367"/>
    <lineage>
        <taxon>Bacteria</taxon>
        <taxon>Pseudomonadati</taxon>
        <taxon>Bacteroidota</taxon>
        <taxon>Cytophagia</taxon>
        <taxon>Cytophagales</taxon>
        <taxon>Cytophagaceae</taxon>
        <taxon>Spirosoma</taxon>
    </lineage>
</organism>
<accession>A0A1I1GSZ7</accession>
<dbReference type="AlphaFoldDB" id="A0A1I1GSZ7"/>
<dbReference type="EMBL" id="FOLQ01000001">
    <property type="protein sequence ID" value="SFC14939.1"/>
    <property type="molecule type" value="Genomic_DNA"/>
</dbReference>
<dbReference type="OrthoDB" id="9776605at2"/>
<name>A0A1I1GSZ7_9BACT</name>
<keyword evidence="2" id="KW-1185">Reference proteome</keyword>
<gene>
    <name evidence="1" type="ORF">SAMN05216167_101553</name>
</gene>